<keyword evidence="2" id="KW-0719">Serine esterase</keyword>
<dbReference type="PANTHER" id="PTHR33938">
    <property type="entry name" value="FERULOYL ESTERASE B-RELATED"/>
    <property type="match status" value="1"/>
</dbReference>
<protein>
    <recommendedName>
        <fullName evidence="10">Carboxylic ester hydrolase</fullName>
        <ecNumber evidence="10">3.1.1.-</ecNumber>
    </recommendedName>
</protein>
<dbReference type="Gene3D" id="3.40.50.1820">
    <property type="entry name" value="alpha/beta hydrolase"/>
    <property type="match status" value="1"/>
</dbReference>
<evidence type="ECO:0000256" key="7">
    <source>
        <dbReference type="ARBA" id="ARBA00022837"/>
    </source>
</evidence>
<dbReference type="EMBL" id="JARIHO010000007">
    <property type="protein sequence ID" value="KAJ7357891.1"/>
    <property type="molecule type" value="Genomic_DNA"/>
</dbReference>
<dbReference type="InterPro" id="IPR011118">
    <property type="entry name" value="Tannase/feruloyl_esterase"/>
</dbReference>
<evidence type="ECO:0000256" key="6">
    <source>
        <dbReference type="ARBA" id="ARBA00022801"/>
    </source>
</evidence>
<evidence type="ECO:0000256" key="9">
    <source>
        <dbReference type="ARBA" id="ARBA00034075"/>
    </source>
</evidence>
<keyword evidence="3" id="KW-0624">Polysaccharide degradation</keyword>
<evidence type="ECO:0000256" key="10">
    <source>
        <dbReference type="RuleBase" id="RU361238"/>
    </source>
</evidence>
<accession>A0AAD7AG11</accession>
<keyword evidence="8" id="KW-1015">Disulfide bond</keyword>
<evidence type="ECO:0000256" key="4">
    <source>
        <dbReference type="ARBA" id="ARBA00022723"/>
    </source>
</evidence>
<evidence type="ECO:0000313" key="11">
    <source>
        <dbReference type="EMBL" id="KAJ7357891.1"/>
    </source>
</evidence>
<dbReference type="GO" id="GO:0045493">
    <property type="term" value="P:xylan catabolic process"/>
    <property type="evidence" value="ECO:0007669"/>
    <property type="project" value="UniProtKB-KW"/>
</dbReference>
<dbReference type="GO" id="GO:0046872">
    <property type="term" value="F:metal ion binding"/>
    <property type="evidence" value="ECO:0007669"/>
    <property type="project" value="UniProtKB-KW"/>
</dbReference>
<comment type="similarity">
    <text evidence="1 10">Belongs to the tannase family.</text>
</comment>
<gene>
    <name evidence="11" type="ORF">DFH08DRAFT_921846</name>
</gene>
<keyword evidence="4" id="KW-0479">Metal-binding</keyword>
<dbReference type="Pfam" id="PF07519">
    <property type="entry name" value="Tannase"/>
    <property type="match status" value="2"/>
</dbReference>
<keyword evidence="7" id="KW-0106">Calcium</keyword>
<sequence>MEIVVGVLSKLLTFTSLSSSWNANNGGNAALRAKCLALKSGLTLENTTILDVSYLPVASGISTLGTCQSKATHTAPLCRVQFYTDTSDTSRIHAEAWLPDEWYGRFMGLGNRGLGGCIAYDELDYASSLHFATVASNSGHDGDSALPFYQKPEVLNDFSFRAIHVEAVVGKQIVEAYYGRPHTKSYYLGCSTGGRQGTQAALKYPEDFDGIIAGAPATNFNNLIHWVGMLSRYLGSPNAASSPSFIPPESWKTITKEVLKQCDYLDGVSDGIISEPDACDFRPEALLCPGDGTSAKGCLTLPQVQALRKIYSPLYGPDGELVYPRFDPGAESMPLISFSLSGDFPPYTEQWLKYVVINVTEYDISDYSLKHGVLSASVNGGDISTFDGGFSAFRDRGGKFLSYHGRADPVIPSGSSKHLYDLISRTLSMPNLDSFYRLFLMPGMDHCAGGPGAASFGQLPGTGSLNSSSHNIILAMVDWVENGIAPDTLTGTANDGTTRAHCRYPARSVWNGNEFGCESG</sequence>
<dbReference type="Proteomes" id="UP001218218">
    <property type="component" value="Unassembled WGS sequence"/>
</dbReference>
<reference evidence="11" key="1">
    <citation type="submission" date="2023-03" db="EMBL/GenBank/DDBJ databases">
        <title>Massive genome expansion in bonnet fungi (Mycena s.s.) driven by repeated elements and novel gene families across ecological guilds.</title>
        <authorList>
            <consortium name="Lawrence Berkeley National Laboratory"/>
            <person name="Harder C.B."/>
            <person name="Miyauchi S."/>
            <person name="Viragh M."/>
            <person name="Kuo A."/>
            <person name="Thoen E."/>
            <person name="Andreopoulos B."/>
            <person name="Lu D."/>
            <person name="Skrede I."/>
            <person name="Drula E."/>
            <person name="Henrissat B."/>
            <person name="Morin E."/>
            <person name="Kohler A."/>
            <person name="Barry K."/>
            <person name="LaButti K."/>
            <person name="Morin E."/>
            <person name="Salamov A."/>
            <person name="Lipzen A."/>
            <person name="Mereny Z."/>
            <person name="Hegedus B."/>
            <person name="Baldrian P."/>
            <person name="Stursova M."/>
            <person name="Weitz H."/>
            <person name="Taylor A."/>
            <person name="Grigoriev I.V."/>
            <person name="Nagy L.G."/>
            <person name="Martin F."/>
            <person name="Kauserud H."/>
        </authorList>
    </citation>
    <scope>NUCLEOTIDE SEQUENCE</scope>
    <source>
        <strain evidence="11">CBHHK002</strain>
    </source>
</reference>
<evidence type="ECO:0000313" key="12">
    <source>
        <dbReference type="Proteomes" id="UP001218218"/>
    </source>
</evidence>
<comment type="caution">
    <text evidence="11">The sequence shown here is derived from an EMBL/GenBank/DDBJ whole genome shotgun (WGS) entry which is preliminary data.</text>
</comment>
<dbReference type="InterPro" id="IPR029058">
    <property type="entry name" value="AB_hydrolase_fold"/>
</dbReference>
<name>A0AAD7AG11_9AGAR</name>
<dbReference type="AlphaFoldDB" id="A0AAD7AG11"/>
<dbReference type="PANTHER" id="PTHR33938:SF15">
    <property type="entry name" value="FERULOYL ESTERASE B-RELATED"/>
    <property type="match status" value="1"/>
</dbReference>
<organism evidence="11 12">
    <name type="scientific">Mycena albidolilacea</name>
    <dbReference type="NCBI Taxonomy" id="1033008"/>
    <lineage>
        <taxon>Eukaryota</taxon>
        <taxon>Fungi</taxon>
        <taxon>Dikarya</taxon>
        <taxon>Basidiomycota</taxon>
        <taxon>Agaricomycotina</taxon>
        <taxon>Agaricomycetes</taxon>
        <taxon>Agaricomycetidae</taxon>
        <taxon>Agaricales</taxon>
        <taxon>Marasmiineae</taxon>
        <taxon>Mycenaceae</taxon>
        <taxon>Mycena</taxon>
    </lineage>
</organism>
<keyword evidence="3" id="KW-0119">Carbohydrate metabolism</keyword>
<evidence type="ECO:0000256" key="8">
    <source>
        <dbReference type="ARBA" id="ARBA00023157"/>
    </source>
</evidence>
<dbReference type="GO" id="GO:0030600">
    <property type="term" value="F:feruloyl esterase activity"/>
    <property type="evidence" value="ECO:0007669"/>
    <property type="project" value="UniProtKB-EC"/>
</dbReference>
<evidence type="ECO:0000256" key="2">
    <source>
        <dbReference type="ARBA" id="ARBA00022487"/>
    </source>
</evidence>
<proteinExistence type="inferred from homology"/>
<keyword evidence="12" id="KW-1185">Reference proteome</keyword>
<comment type="catalytic activity">
    <reaction evidence="9">
        <text>feruloyl-polysaccharide + H2O = ferulate + polysaccharide.</text>
        <dbReference type="EC" id="3.1.1.73"/>
    </reaction>
</comment>
<evidence type="ECO:0000256" key="1">
    <source>
        <dbReference type="ARBA" id="ARBA00006249"/>
    </source>
</evidence>
<keyword evidence="5" id="KW-0732">Signal</keyword>
<dbReference type="EC" id="3.1.1.-" evidence="10"/>
<evidence type="ECO:0000256" key="5">
    <source>
        <dbReference type="ARBA" id="ARBA00022729"/>
    </source>
</evidence>
<evidence type="ECO:0000256" key="3">
    <source>
        <dbReference type="ARBA" id="ARBA00022651"/>
    </source>
</evidence>
<keyword evidence="6 10" id="KW-0378">Hydrolase</keyword>
<dbReference type="SUPFAM" id="SSF53474">
    <property type="entry name" value="alpha/beta-Hydrolases"/>
    <property type="match status" value="2"/>
</dbReference>
<keyword evidence="3" id="KW-0858">Xylan degradation</keyword>